<dbReference type="AlphaFoldDB" id="A0A8E2U0T2"/>
<dbReference type="RefSeq" id="WP_102829052.1">
    <property type="nucleotide sequence ID" value="NZ_CP065721.1"/>
</dbReference>
<evidence type="ECO:0000313" key="1">
    <source>
        <dbReference type="EMBL" id="PNF75760.1"/>
    </source>
</evidence>
<dbReference type="PANTHER" id="PTHR17985:SF8">
    <property type="entry name" value="TRANSPORT AND GOLGI ORGANIZATION PROTEIN 2 HOMOLOG"/>
    <property type="match status" value="1"/>
</dbReference>
<name>A0A8E2U0T2_9GAMM</name>
<accession>A0A8E2U0T2</accession>
<reference evidence="1 2" key="1">
    <citation type="submission" date="2018-01" db="EMBL/GenBank/DDBJ databases">
        <title>Denitrification phenotypes of diverse strains of Pseudomonas stutzeri.</title>
        <authorList>
            <person name="Milligan D.A."/>
            <person name="Bergaust L."/>
            <person name="Bakken L.R."/>
            <person name="Frostegard A."/>
        </authorList>
    </citation>
    <scope>NUCLEOTIDE SEQUENCE [LARGE SCALE GENOMIC DNA]</scope>
    <source>
        <strain evidence="1 2">DSM 50238</strain>
    </source>
</reference>
<evidence type="ECO:0000313" key="2">
    <source>
        <dbReference type="Proteomes" id="UP000235881"/>
    </source>
</evidence>
<organism evidence="1 2">
    <name type="scientific">Stutzerimonas degradans</name>
    <dbReference type="NCBI Taxonomy" id="2968968"/>
    <lineage>
        <taxon>Bacteria</taxon>
        <taxon>Pseudomonadati</taxon>
        <taxon>Pseudomonadota</taxon>
        <taxon>Gammaproteobacteria</taxon>
        <taxon>Pseudomonadales</taxon>
        <taxon>Pseudomonadaceae</taxon>
        <taxon>Stutzerimonas</taxon>
    </lineage>
</organism>
<dbReference type="PANTHER" id="PTHR17985">
    <property type="entry name" value="SER/THR-RICH PROTEIN T10 IN DGCR REGION"/>
    <property type="match status" value="1"/>
</dbReference>
<proteinExistence type="predicted"/>
<sequence length="251" mass="27609">MCLIVFAWRPGHALPLLLAANRDEFHARPSLPLAAWEDAPSIIGGRDLLAGGTWLGVRPDGRFAALTNIRIGGQPAGRRSRGELVERYLRGELAPADYLAGLSAGIEDYAGFNLLVGTARELWHFNSQSATPRRLEAGVYGLCNADLDTPWPKLRRARTALATRLELADTESLLQLLDDHERAPDAELPSTGVPLEWERLLSSVFIASSEYGTRASTALLRWQNGALDIHERRFGPDGLLGDTHYRLPARD</sequence>
<dbReference type="InterPro" id="IPR008551">
    <property type="entry name" value="TANGO2"/>
</dbReference>
<dbReference type="Proteomes" id="UP000235881">
    <property type="component" value="Unassembled WGS sequence"/>
</dbReference>
<keyword evidence="2" id="KW-1185">Reference proteome</keyword>
<comment type="caution">
    <text evidence="1">The sequence shown here is derived from an EMBL/GenBank/DDBJ whole genome shotgun (WGS) entry which is preliminary data.</text>
</comment>
<dbReference type="EMBL" id="POUK01000005">
    <property type="protein sequence ID" value="PNF75760.1"/>
    <property type="molecule type" value="Genomic_DNA"/>
</dbReference>
<protein>
    <recommendedName>
        <fullName evidence="3">NRDE family protein</fullName>
    </recommendedName>
</protein>
<dbReference type="Pfam" id="PF05742">
    <property type="entry name" value="TANGO2"/>
    <property type="match status" value="1"/>
</dbReference>
<gene>
    <name evidence="1" type="ORF">CXK95_14265</name>
</gene>
<evidence type="ECO:0008006" key="3">
    <source>
        <dbReference type="Google" id="ProtNLM"/>
    </source>
</evidence>